<proteinExistence type="predicted"/>
<evidence type="ECO:0000313" key="2">
    <source>
        <dbReference type="Proteomes" id="UP000188929"/>
    </source>
</evidence>
<dbReference type="STRING" id="1834516.BL253_00350"/>
<comment type="caution">
    <text evidence="1">The sequence shown here is derived from an EMBL/GenBank/DDBJ whole genome shotgun (WGS) entry which is preliminary data.</text>
</comment>
<organism evidence="1 2">
    <name type="scientific">Pseudofrankia asymbiotica</name>
    <dbReference type="NCBI Taxonomy" id="1834516"/>
    <lineage>
        <taxon>Bacteria</taxon>
        <taxon>Bacillati</taxon>
        <taxon>Actinomycetota</taxon>
        <taxon>Actinomycetes</taxon>
        <taxon>Frankiales</taxon>
        <taxon>Frankiaceae</taxon>
        <taxon>Pseudofrankia</taxon>
    </lineage>
</organism>
<dbReference type="NCBIfam" id="NF040618">
    <property type="entry name" value="PPA1309_fam"/>
    <property type="match status" value="1"/>
</dbReference>
<dbReference type="Proteomes" id="UP000188929">
    <property type="component" value="Unassembled WGS sequence"/>
</dbReference>
<keyword evidence="2" id="KW-1185">Reference proteome</keyword>
<gene>
    <name evidence="1" type="ORF">BL253_00350</name>
</gene>
<accession>A0A1V2ILC0</accession>
<name>A0A1V2ILC0_9ACTN</name>
<sequence>MTSPNLPELTEVVLELERYVAAAGWNQPHRLFALAHTADLLAYDPGLTDHLGDAASRLLTPIEQENLPEGPLEQMLGTIGWPDEVEGCVLVTELVVLPPSAEEDIPYEDHEIDIWATRHPERQDIRVAVAVTRSGKFTSCLRRRDDEGEVVVDPDIADALFDGLFATFL</sequence>
<dbReference type="EMBL" id="MOMC01000002">
    <property type="protein sequence ID" value="ONH33815.1"/>
    <property type="molecule type" value="Genomic_DNA"/>
</dbReference>
<dbReference type="InterPro" id="IPR047681">
    <property type="entry name" value="PPA1309-like"/>
</dbReference>
<protein>
    <submittedName>
        <fullName evidence="1">Uncharacterized protein</fullName>
    </submittedName>
</protein>
<reference evidence="2" key="1">
    <citation type="submission" date="2016-10" db="EMBL/GenBank/DDBJ databases">
        <title>Frankia sp. NRRL B-16386 Genome sequencing.</title>
        <authorList>
            <person name="Ghodhbane-Gtari F."/>
            <person name="Swanson E."/>
            <person name="Gueddou A."/>
            <person name="Hezbri K."/>
            <person name="Ktari K."/>
            <person name="Nouioui I."/>
            <person name="Morris K."/>
            <person name="Simpson S."/>
            <person name="Abebe-Akele F."/>
            <person name="Thomas K."/>
            <person name="Gtari M."/>
            <person name="Tisa L.S."/>
        </authorList>
    </citation>
    <scope>NUCLEOTIDE SEQUENCE [LARGE SCALE GENOMIC DNA]</scope>
    <source>
        <strain evidence="2">NRRL B-16386</strain>
    </source>
</reference>
<evidence type="ECO:0000313" key="1">
    <source>
        <dbReference type="EMBL" id="ONH33815.1"/>
    </source>
</evidence>
<dbReference type="RefSeq" id="WP_076812244.1">
    <property type="nucleotide sequence ID" value="NZ_MOMC01000002.1"/>
</dbReference>
<dbReference type="AlphaFoldDB" id="A0A1V2ILC0"/>
<dbReference type="OrthoDB" id="3266223at2"/>